<evidence type="ECO:0000259" key="1">
    <source>
        <dbReference type="Pfam" id="PF10213"/>
    </source>
</evidence>
<dbReference type="Proteomes" id="UP000219799">
    <property type="component" value="Chromosome 14"/>
</dbReference>
<dbReference type="GO" id="GO:0005840">
    <property type="term" value="C:ribosome"/>
    <property type="evidence" value="ECO:0007669"/>
    <property type="project" value="UniProtKB-KW"/>
</dbReference>
<dbReference type="VEuPathDB" id="PlasmoDB:PmUG01_14029000"/>
<dbReference type="EMBL" id="LT594502">
    <property type="protein sequence ID" value="SBT80650.1"/>
    <property type="molecule type" value="Genomic_DNA"/>
</dbReference>
<dbReference type="Pfam" id="PF10213">
    <property type="entry name" value="MRP-S28"/>
    <property type="match status" value="1"/>
</dbReference>
<evidence type="ECO:0000313" key="2">
    <source>
        <dbReference type="EMBL" id="SBT80650.1"/>
    </source>
</evidence>
<keyword evidence="2" id="KW-0689">Ribosomal protein</keyword>
<proteinExistence type="predicted"/>
<accession>A0A1C3L285</accession>
<feature type="domain" description="Small ribosomal subunit protein mS35 mitochondrial conserved" evidence="1">
    <location>
        <begin position="190"/>
        <end position="261"/>
    </location>
</feature>
<dbReference type="AlphaFoldDB" id="A0A1C3L285"/>
<gene>
    <name evidence="2" type="primary">PmlGA01_140014400</name>
    <name evidence="2" type="ORF">PMLGA01_140014400</name>
</gene>
<protein>
    <submittedName>
        <fullName evidence="2">Mitochondrial ribosomal protein S35, putative</fullName>
    </submittedName>
</protein>
<dbReference type="InterPro" id="IPR019349">
    <property type="entry name" value="Ribosomal_mS35_mit"/>
</dbReference>
<name>A0A1C3L285_PLAMA</name>
<organism evidence="2 3">
    <name type="scientific">Plasmodium malariae</name>
    <dbReference type="NCBI Taxonomy" id="5858"/>
    <lineage>
        <taxon>Eukaryota</taxon>
        <taxon>Sar</taxon>
        <taxon>Alveolata</taxon>
        <taxon>Apicomplexa</taxon>
        <taxon>Aconoidasida</taxon>
        <taxon>Haemosporida</taxon>
        <taxon>Plasmodiidae</taxon>
        <taxon>Plasmodium</taxon>
        <taxon>Plasmodium (Plasmodium)</taxon>
    </lineage>
</organism>
<sequence length="263" mass="31271">MGTIIQKLDAAKPRVLFFFQCNKYVHHIIGINRDNEHKHFEIINNKIWYMFNQVRGKKNRKKRERINLTEEQKSTKLKVPPIRLEDRTTVCEPPSVISKNIKKEIMKLCVGKEKTRRHFSFRNKYRIKKLLSITHDKENIKHKKNPSTFITPLTKLQHESTLPRSLDHDRFNFPHTFHYSVIWHGSSIVDHDENNICFFSSNINDLSLSSREKKKITQVLGEERVDKKKQIIYLESNFFNTYNHNAAYLGDAIQLLMKRIKSL</sequence>
<reference evidence="2 3" key="1">
    <citation type="submission" date="2016-06" db="EMBL/GenBank/DDBJ databases">
        <authorList>
            <consortium name="Pathogen Informatics"/>
        </authorList>
    </citation>
    <scope>NUCLEOTIDE SEQUENCE [LARGE SCALE GENOMIC DNA]</scope>
    <source>
        <strain evidence="2">PmlGA01</strain>
    </source>
</reference>
<evidence type="ECO:0000313" key="3">
    <source>
        <dbReference type="Proteomes" id="UP000219799"/>
    </source>
</evidence>
<keyword evidence="2" id="KW-0687">Ribonucleoprotein</keyword>